<dbReference type="RefSeq" id="WP_147798175.1">
    <property type="nucleotide sequence ID" value="NZ_VPFL01000001.1"/>
</dbReference>
<keyword evidence="3 8" id="KW-0479">Metal-binding</keyword>
<reference evidence="10 11" key="1">
    <citation type="submission" date="2019-08" db="EMBL/GenBank/DDBJ databases">
        <title>Pelomicrobium methylotrophicum gen. nov., sp. nov. a moderately thermophilic, facultatively anaerobic, lithoautotrophic and methylotrophic bacterium isolated from a terrestrial mud volcano.</title>
        <authorList>
            <person name="Slobodkina G.B."/>
            <person name="Merkel A.Y."/>
            <person name="Slobodkin A.I."/>
        </authorList>
    </citation>
    <scope>NUCLEOTIDE SEQUENCE [LARGE SCALE GENOMIC DNA]</scope>
    <source>
        <strain evidence="10 11">SM250</strain>
    </source>
</reference>
<dbReference type="SUPFAM" id="SSF56214">
    <property type="entry name" value="4'-phosphopantetheinyl transferase"/>
    <property type="match status" value="1"/>
</dbReference>
<dbReference type="EMBL" id="VPFL01000001">
    <property type="protein sequence ID" value="TXF13589.1"/>
    <property type="molecule type" value="Genomic_DNA"/>
</dbReference>
<comment type="catalytic activity">
    <reaction evidence="8">
        <text>apo-[ACP] + CoA = holo-[ACP] + adenosine 3',5'-bisphosphate + H(+)</text>
        <dbReference type="Rhea" id="RHEA:12068"/>
        <dbReference type="Rhea" id="RHEA-COMP:9685"/>
        <dbReference type="Rhea" id="RHEA-COMP:9690"/>
        <dbReference type="ChEBI" id="CHEBI:15378"/>
        <dbReference type="ChEBI" id="CHEBI:29999"/>
        <dbReference type="ChEBI" id="CHEBI:57287"/>
        <dbReference type="ChEBI" id="CHEBI:58343"/>
        <dbReference type="ChEBI" id="CHEBI:64479"/>
        <dbReference type="EC" id="2.7.8.7"/>
    </reaction>
</comment>
<proteinExistence type="inferred from homology"/>
<organism evidence="10 11">
    <name type="scientific">Pelomicrobium methylotrophicum</name>
    <dbReference type="NCBI Taxonomy" id="2602750"/>
    <lineage>
        <taxon>Bacteria</taxon>
        <taxon>Pseudomonadati</taxon>
        <taxon>Pseudomonadota</taxon>
        <taxon>Hydrogenophilia</taxon>
        <taxon>Hydrogenophilia incertae sedis</taxon>
        <taxon>Pelomicrobium</taxon>
    </lineage>
</organism>
<keyword evidence="4 8" id="KW-0276">Fatty acid metabolism</keyword>
<dbReference type="GO" id="GO:0006633">
    <property type="term" value="P:fatty acid biosynthetic process"/>
    <property type="evidence" value="ECO:0007669"/>
    <property type="project" value="UniProtKB-UniRule"/>
</dbReference>
<dbReference type="InParanoid" id="A0A5C7EWU9"/>
<dbReference type="FunCoup" id="A0A5C7EWU9">
    <property type="interactions" value="166"/>
</dbReference>
<keyword evidence="8" id="KW-0963">Cytoplasm</keyword>
<dbReference type="InterPro" id="IPR008278">
    <property type="entry name" value="4-PPantetheinyl_Trfase_dom"/>
</dbReference>
<comment type="function">
    <text evidence="8">Transfers the 4'-phosphopantetheine moiety from coenzyme A to a Ser of acyl-carrier-protein.</text>
</comment>
<evidence type="ECO:0000259" key="9">
    <source>
        <dbReference type="Pfam" id="PF01648"/>
    </source>
</evidence>
<dbReference type="GO" id="GO:0008897">
    <property type="term" value="F:holo-[acyl-carrier-protein] synthase activity"/>
    <property type="evidence" value="ECO:0007669"/>
    <property type="project" value="UniProtKB-UniRule"/>
</dbReference>
<dbReference type="InterPro" id="IPR037143">
    <property type="entry name" value="4-PPantetheinyl_Trfase_dom_sf"/>
</dbReference>
<feature type="domain" description="4'-phosphopantetheinyl transferase" evidence="9">
    <location>
        <begin position="4"/>
        <end position="95"/>
    </location>
</feature>
<evidence type="ECO:0000256" key="6">
    <source>
        <dbReference type="ARBA" id="ARBA00023098"/>
    </source>
</evidence>
<keyword evidence="6 8" id="KW-0443">Lipid metabolism</keyword>
<dbReference type="AlphaFoldDB" id="A0A5C7EWU9"/>
<keyword evidence="11" id="KW-1185">Reference proteome</keyword>
<dbReference type="GO" id="GO:0005737">
    <property type="term" value="C:cytoplasm"/>
    <property type="evidence" value="ECO:0007669"/>
    <property type="project" value="UniProtKB-SubCell"/>
</dbReference>
<comment type="caution">
    <text evidence="10">The sequence shown here is derived from an EMBL/GenBank/DDBJ whole genome shotgun (WGS) entry which is preliminary data.</text>
</comment>
<dbReference type="EC" id="2.7.8.7" evidence="8"/>
<keyword evidence="5 8" id="KW-0460">Magnesium</keyword>
<evidence type="ECO:0000313" key="11">
    <source>
        <dbReference type="Proteomes" id="UP000321201"/>
    </source>
</evidence>
<evidence type="ECO:0000256" key="2">
    <source>
        <dbReference type="ARBA" id="ARBA00022679"/>
    </source>
</evidence>
<dbReference type="NCBIfam" id="TIGR00556">
    <property type="entry name" value="pantethn_trn"/>
    <property type="match status" value="1"/>
</dbReference>
<evidence type="ECO:0000256" key="8">
    <source>
        <dbReference type="HAMAP-Rule" id="MF_00101"/>
    </source>
</evidence>
<gene>
    <name evidence="8" type="primary">acpS</name>
    <name evidence="10" type="ORF">FR698_00240</name>
</gene>
<evidence type="ECO:0000256" key="5">
    <source>
        <dbReference type="ARBA" id="ARBA00022842"/>
    </source>
</evidence>
<evidence type="ECO:0000256" key="4">
    <source>
        <dbReference type="ARBA" id="ARBA00022832"/>
    </source>
</evidence>
<comment type="subcellular location">
    <subcellularLocation>
        <location evidence="8">Cytoplasm</location>
    </subcellularLocation>
</comment>
<dbReference type="OrthoDB" id="517356at2"/>
<dbReference type="HAMAP" id="MF_00101">
    <property type="entry name" value="AcpS"/>
    <property type="match status" value="1"/>
</dbReference>
<dbReference type="InterPro" id="IPR002582">
    <property type="entry name" value="ACPS"/>
</dbReference>
<dbReference type="InterPro" id="IPR004568">
    <property type="entry name" value="Ppantetheine-prot_Trfase_dom"/>
</dbReference>
<dbReference type="Proteomes" id="UP000321201">
    <property type="component" value="Unassembled WGS sequence"/>
</dbReference>
<keyword evidence="7 8" id="KW-0275">Fatty acid biosynthesis</keyword>
<comment type="cofactor">
    <cofactor evidence="8">
        <name>Mg(2+)</name>
        <dbReference type="ChEBI" id="CHEBI:18420"/>
    </cofactor>
</comment>
<evidence type="ECO:0000256" key="7">
    <source>
        <dbReference type="ARBA" id="ARBA00023160"/>
    </source>
</evidence>
<evidence type="ECO:0000313" key="10">
    <source>
        <dbReference type="EMBL" id="TXF13589.1"/>
    </source>
</evidence>
<protein>
    <recommendedName>
        <fullName evidence="8">Holo-[acyl-carrier-protein] synthase</fullName>
        <shortName evidence="8">Holo-ACP synthase</shortName>
        <ecNumber evidence="8">2.7.8.7</ecNumber>
    </recommendedName>
    <alternativeName>
        <fullName evidence="8">4'-phosphopantetheinyl transferase AcpS</fullName>
    </alternativeName>
</protein>
<dbReference type="Gene3D" id="3.90.470.20">
    <property type="entry name" value="4'-phosphopantetheinyl transferase domain"/>
    <property type="match status" value="1"/>
</dbReference>
<keyword evidence="2 8" id="KW-0808">Transferase</keyword>
<feature type="binding site" evidence="8">
    <location>
        <position position="8"/>
    </location>
    <ligand>
        <name>Mg(2+)</name>
        <dbReference type="ChEBI" id="CHEBI:18420"/>
    </ligand>
</feature>
<comment type="similarity">
    <text evidence="8">Belongs to the P-Pant transferase superfamily. AcpS family.</text>
</comment>
<sequence length="125" mass="14381">MIYGIGTDIVDTDRVRRLMERYGERFARRILTSLEWERFQRARRPVAFLALRFAAKEAFSKAMGTGFRAPVLPSRISVLQDRLGKPGFAFHETLEAYMRERGIVGHHLTLTDEARLACAVVVLER</sequence>
<dbReference type="NCBIfam" id="TIGR00516">
    <property type="entry name" value="acpS"/>
    <property type="match status" value="1"/>
</dbReference>
<feature type="binding site" evidence="8">
    <location>
        <position position="57"/>
    </location>
    <ligand>
        <name>Mg(2+)</name>
        <dbReference type="ChEBI" id="CHEBI:18420"/>
    </ligand>
</feature>
<evidence type="ECO:0000256" key="1">
    <source>
        <dbReference type="ARBA" id="ARBA00022516"/>
    </source>
</evidence>
<dbReference type="Pfam" id="PF01648">
    <property type="entry name" value="ACPS"/>
    <property type="match status" value="1"/>
</dbReference>
<dbReference type="GO" id="GO:0000287">
    <property type="term" value="F:magnesium ion binding"/>
    <property type="evidence" value="ECO:0007669"/>
    <property type="project" value="UniProtKB-UniRule"/>
</dbReference>
<keyword evidence="1 8" id="KW-0444">Lipid biosynthesis</keyword>
<name>A0A5C7EWU9_9PROT</name>
<evidence type="ECO:0000256" key="3">
    <source>
        <dbReference type="ARBA" id="ARBA00022723"/>
    </source>
</evidence>
<accession>A0A5C7EWU9</accession>